<evidence type="ECO:0000313" key="4">
    <source>
        <dbReference type="EMBL" id="MYC97607.1"/>
    </source>
</evidence>
<protein>
    <submittedName>
        <fullName evidence="4">Zinc-binding dehydrogenase</fullName>
    </submittedName>
</protein>
<name>A0A6B1DEW9_9CHLR</name>
<dbReference type="SUPFAM" id="SSF51735">
    <property type="entry name" value="NAD(P)-binding Rossmann-fold domains"/>
    <property type="match status" value="1"/>
</dbReference>
<dbReference type="Gene3D" id="3.40.50.720">
    <property type="entry name" value="NAD(P)-binding Rossmann-like Domain"/>
    <property type="match status" value="1"/>
</dbReference>
<evidence type="ECO:0000256" key="1">
    <source>
        <dbReference type="ARBA" id="ARBA00023002"/>
    </source>
</evidence>
<dbReference type="Gene3D" id="3.90.180.10">
    <property type="entry name" value="Medium-chain alcohol dehydrogenases, catalytic domain"/>
    <property type="match status" value="1"/>
</dbReference>
<feature type="domain" description="Alcohol dehydrogenase-like C-terminal" evidence="2">
    <location>
        <begin position="173"/>
        <end position="308"/>
    </location>
</feature>
<evidence type="ECO:0000259" key="2">
    <source>
        <dbReference type="Pfam" id="PF00107"/>
    </source>
</evidence>
<accession>A0A6B1DEW9</accession>
<dbReference type="PANTHER" id="PTHR43401">
    <property type="entry name" value="L-THREONINE 3-DEHYDROGENASE"/>
    <property type="match status" value="1"/>
</dbReference>
<reference evidence="4" key="1">
    <citation type="submission" date="2019-09" db="EMBL/GenBank/DDBJ databases">
        <title>Characterisation of the sponge microbiome using genome-centric metagenomics.</title>
        <authorList>
            <person name="Engelberts J.P."/>
            <person name="Robbins S.J."/>
            <person name="De Goeij J.M."/>
            <person name="Aranda M."/>
            <person name="Bell S.C."/>
            <person name="Webster N.S."/>
        </authorList>
    </citation>
    <scope>NUCLEOTIDE SEQUENCE</scope>
    <source>
        <strain evidence="4">SB0661_bin_32</strain>
    </source>
</reference>
<dbReference type="InterPro" id="IPR013149">
    <property type="entry name" value="ADH-like_C"/>
</dbReference>
<dbReference type="InterPro" id="IPR036291">
    <property type="entry name" value="NAD(P)-bd_dom_sf"/>
</dbReference>
<dbReference type="Pfam" id="PF00107">
    <property type="entry name" value="ADH_zinc_N"/>
    <property type="match status" value="1"/>
</dbReference>
<dbReference type="SUPFAM" id="SSF50129">
    <property type="entry name" value="GroES-like"/>
    <property type="match status" value="1"/>
</dbReference>
<dbReference type="InterPro" id="IPR013154">
    <property type="entry name" value="ADH-like_N"/>
</dbReference>
<comment type="caution">
    <text evidence="4">The sequence shown here is derived from an EMBL/GenBank/DDBJ whole genome shotgun (WGS) entry which is preliminary data.</text>
</comment>
<dbReference type="GO" id="GO:0016491">
    <property type="term" value="F:oxidoreductase activity"/>
    <property type="evidence" value="ECO:0007669"/>
    <property type="project" value="UniProtKB-KW"/>
</dbReference>
<dbReference type="Pfam" id="PF08240">
    <property type="entry name" value="ADH_N"/>
    <property type="match status" value="1"/>
</dbReference>
<proteinExistence type="predicted"/>
<evidence type="ECO:0000259" key="3">
    <source>
        <dbReference type="Pfam" id="PF08240"/>
    </source>
</evidence>
<sequence length="360" mass="38464">MKGDKEITMTRVGLAVSTEGQQFSMGEYTVPDPAPGTVLLRQELCGICGTDIHNWQKGIEPATMLGHENVGIIEALGKGLTTDFNGTPVREGDRVVFHPRNSGMIYGYRTADEPFSGGFADYIYLSDPESCMIKFEAPPHVGVLAEPFTVGVHSALRGGVKIGDTVIVQGAGPIGMMCLIAARISGAGRLIVIGGPAGRLELARKLGAHETVDIMDVPDADERREMALGMTPGRAGADVVIEAAGFLPAFPEGLELVKEDGVFVEVGHFVDVGTIEVNPHRHFLRPNLRLEGVWGSRYHHFTRAVAVLQSSDVDFSAVISHILPLERVAEGFDALDGGYELDGETAFKIAVRGSFGVDVG</sequence>
<dbReference type="InterPro" id="IPR011032">
    <property type="entry name" value="GroES-like_sf"/>
</dbReference>
<keyword evidence="1" id="KW-0560">Oxidoreductase</keyword>
<feature type="domain" description="Alcohol dehydrogenase-like N-terminal" evidence="3">
    <location>
        <begin position="35"/>
        <end position="127"/>
    </location>
</feature>
<gene>
    <name evidence="4" type="ORF">F4X14_21860</name>
</gene>
<dbReference type="AlphaFoldDB" id="A0A6B1DEW9"/>
<dbReference type="InterPro" id="IPR050129">
    <property type="entry name" value="Zn_alcohol_dh"/>
</dbReference>
<organism evidence="4">
    <name type="scientific">Caldilineaceae bacterium SB0661_bin_32</name>
    <dbReference type="NCBI Taxonomy" id="2605255"/>
    <lineage>
        <taxon>Bacteria</taxon>
        <taxon>Bacillati</taxon>
        <taxon>Chloroflexota</taxon>
        <taxon>Caldilineae</taxon>
        <taxon>Caldilineales</taxon>
        <taxon>Caldilineaceae</taxon>
    </lineage>
</organism>
<dbReference type="EMBL" id="VXMH01000121">
    <property type="protein sequence ID" value="MYC97607.1"/>
    <property type="molecule type" value="Genomic_DNA"/>
</dbReference>